<proteinExistence type="predicted"/>
<dbReference type="GeneID" id="17350666"/>
<dbReference type="PANTHER" id="PTHR34966:SF1">
    <property type="entry name" value="OS04G0508100 PROTEIN"/>
    <property type="match status" value="1"/>
</dbReference>
<dbReference type="RefSeq" id="XP_005843361.1">
    <property type="nucleotide sequence ID" value="XM_005843299.1"/>
</dbReference>
<dbReference type="AlphaFoldDB" id="E1ZS83"/>
<dbReference type="EMBL" id="GL433866">
    <property type="protein sequence ID" value="EFN51259.1"/>
    <property type="molecule type" value="Genomic_DNA"/>
</dbReference>
<evidence type="ECO:0000313" key="2">
    <source>
        <dbReference type="EMBL" id="EFN51259.1"/>
    </source>
</evidence>
<feature type="compositionally biased region" description="Gly residues" evidence="1">
    <location>
        <begin position="90"/>
        <end position="105"/>
    </location>
</feature>
<sequence>MLTHCHTPNSRLGPAQAPRSSKLLPGASPRAAGALPRRLKPARSLPVPPPPGAEDAGEETKFEQRQRLKESVGQGAFGGGAADEGAQQAAGGGAAQGAQRGGAEGQGSLPWSARASPATRAAATHAMAFFQRVMSYLLNEVLVNGLANSRTFQRFAIRSSSLVEEAAKKTAEHKQQLGEHGSTFFKVFREEMTKGLKEVNSKTK</sequence>
<protein>
    <submittedName>
        <fullName evidence="2">Uncharacterized protein</fullName>
    </submittedName>
</protein>
<evidence type="ECO:0000256" key="1">
    <source>
        <dbReference type="SAM" id="MobiDB-lite"/>
    </source>
</evidence>
<dbReference type="eggNOG" id="ENOG502QT29">
    <property type="taxonomic scope" value="Eukaryota"/>
</dbReference>
<feature type="compositionally biased region" description="Basic and acidic residues" evidence="1">
    <location>
        <begin position="58"/>
        <end position="70"/>
    </location>
</feature>
<accession>E1ZS83</accession>
<dbReference type="InParanoid" id="E1ZS83"/>
<feature type="region of interest" description="Disordered" evidence="1">
    <location>
        <begin position="1"/>
        <end position="116"/>
    </location>
</feature>
<dbReference type="KEGG" id="cvr:CHLNCDRAFT_141167"/>
<name>E1ZS83_CHLVA</name>
<reference evidence="2 3" key="1">
    <citation type="journal article" date="2010" name="Plant Cell">
        <title>The Chlorella variabilis NC64A genome reveals adaptation to photosymbiosis, coevolution with viruses, and cryptic sex.</title>
        <authorList>
            <person name="Blanc G."/>
            <person name="Duncan G."/>
            <person name="Agarkova I."/>
            <person name="Borodovsky M."/>
            <person name="Gurnon J."/>
            <person name="Kuo A."/>
            <person name="Lindquist E."/>
            <person name="Lucas S."/>
            <person name="Pangilinan J."/>
            <person name="Polle J."/>
            <person name="Salamov A."/>
            <person name="Terry A."/>
            <person name="Yamada T."/>
            <person name="Dunigan D.D."/>
            <person name="Grigoriev I.V."/>
            <person name="Claverie J.M."/>
            <person name="Van Etten J.L."/>
        </authorList>
    </citation>
    <scope>NUCLEOTIDE SEQUENCE [LARGE SCALE GENOMIC DNA]</scope>
    <source>
        <strain evidence="2 3">NC64A</strain>
    </source>
</reference>
<dbReference type="OrthoDB" id="2101583at2759"/>
<keyword evidence="3" id="KW-1185">Reference proteome</keyword>
<dbReference type="PANTHER" id="PTHR34966">
    <property type="entry name" value="OSJNBA0043L24.15 PROTEIN"/>
    <property type="match status" value="1"/>
</dbReference>
<evidence type="ECO:0000313" key="3">
    <source>
        <dbReference type="Proteomes" id="UP000008141"/>
    </source>
</evidence>
<gene>
    <name evidence="2" type="ORF">CHLNCDRAFT_141167</name>
</gene>
<organism evidence="3">
    <name type="scientific">Chlorella variabilis</name>
    <name type="common">Green alga</name>
    <dbReference type="NCBI Taxonomy" id="554065"/>
    <lineage>
        <taxon>Eukaryota</taxon>
        <taxon>Viridiplantae</taxon>
        <taxon>Chlorophyta</taxon>
        <taxon>core chlorophytes</taxon>
        <taxon>Trebouxiophyceae</taxon>
        <taxon>Chlorellales</taxon>
        <taxon>Chlorellaceae</taxon>
        <taxon>Chlorella clade</taxon>
        <taxon>Chlorella</taxon>
    </lineage>
</organism>
<feature type="compositionally biased region" description="Polar residues" evidence="1">
    <location>
        <begin position="1"/>
        <end position="10"/>
    </location>
</feature>
<dbReference type="Proteomes" id="UP000008141">
    <property type="component" value="Unassembled WGS sequence"/>
</dbReference>